<dbReference type="GO" id="GO:0016740">
    <property type="term" value="F:transferase activity"/>
    <property type="evidence" value="ECO:0007669"/>
    <property type="project" value="UniProtKB-KW"/>
</dbReference>
<reference evidence="2 3" key="1">
    <citation type="journal article" date="2023" name="G3 (Bethesda)">
        <title>A chromosome-length genome assembly and annotation of blackberry (Rubus argutus, cv. 'Hillquist').</title>
        <authorList>
            <person name="Bruna T."/>
            <person name="Aryal R."/>
            <person name="Dudchenko O."/>
            <person name="Sargent D.J."/>
            <person name="Mead D."/>
            <person name="Buti M."/>
            <person name="Cavallini A."/>
            <person name="Hytonen T."/>
            <person name="Andres J."/>
            <person name="Pham M."/>
            <person name="Weisz D."/>
            <person name="Mascagni F."/>
            <person name="Usai G."/>
            <person name="Natali L."/>
            <person name="Bassil N."/>
            <person name="Fernandez G.E."/>
            <person name="Lomsadze A."/>
            <person name="Armour M."/>
            <person name="Olukolu B."/>
            <person name="Poorten T."/>
            <person name="Britton C."/>
            <person name="Davik J."/>
            <person name="Ashrafi H."/>
            <person name="Aiden E.L."/>
            <person name="Borodovsky M."/>
            <person name="Worthington M."/>
        </authorList>
    </citation>
    <scope>NUCLEOTIDE SEQUENCE [LARGE SCALE GENOMIC DNA]</scope>
    <source>
        <strain evidence="2">PI 553951</strain>
    </source>
</reference>
<gene>
    <name evidence="2" type="ORF">M0R45_027056</name>
</gene>
<evidence type="ECO:0000313" key="3">
    <source>
        <dbReference type="Proteomes" id="UP001457282"/>
    </source>
</evidence>
<dbReference type="Proteomes" id="UP001457282">
    <property type="component" value="Unassembled WGS sequence"/>
</dbReference>
<keyword evidence="1" id="KW-0808">Transferase</keyword>
<keyword evidence="3" id="KW-1185">Reference proteome</keyword>
<sequence length="453" mass="50521">MSQIRHLSTSTVRPTSHNGQLAQRIELTPWEFRPIKLEYNQNGLLFHKSADEQVNKSLIQHLKSSLSRTLNIFYPLAGRLAVTENENNTLCIFINCNDAGVQFVHAAADSVTLADILDSVYIPEDIVFNLIPMNEARNCDGISKPLLVVQVTELADGIFIGCSINHSVADGTSYWHFFNTWSEISRSGSDHKISQTPPVFDRHFFDGVIDLPLQIPFSYSEIFAGNPYINEASSDTSRIQVFHFPTEKVAQLKAKANAEMGTNNISSLQALMAHLWRATVRSAHDFNPDQEVIYFLMTNVRKRLKPPFPEEYLGNPVQLIVVKSTAGELLQNGLGWAAFHIHKMIASYTSDHVKKYLEDFVKTPNYISGMKNIKPATSAALFTGGSQRFNVYGNDFGWGRPLAVRNGASTKKDGRLIVYPGADEGSIEFQACLPTETLNAMAKDAEFMEALLT</sequence>
<dbReference type="PANTHER" id="PTHR31896:SF39">
    <property type="entry name" value="PROTEIN ENHANCED PSEUDOMONAS SUSCEPTIBILITY 1-LIKE"/>
    <property type="match status" value="1"/>
</dbReference>
<evidence type="ECO:0000313" key="2">
    <source>
        <dbReference type="EMBL" id="KAK9929995.1"/>
    </source>
</evidence>
<name>A0AAW1X0Z9_RUBAR</name>
<dbReference type="InterPro" id="IPR023213">
    <property type="entry name" value="CAT-like_dom_sf"/>
</dbReference>
<comment type="caution">
    <text evidence="2">The sequence shown here is derived from an EMBL/GenBank/DDBJ whole genome shotgun (WGS) entry which is preliminary data.</text>
</comment>
<organism evidence="2 3">
    <name type="scientific">Rubus argutus</name>
    <name type="common">Southern blackberry</name>
    <dbReference type="NCBI Taxonomy" id="59490"/>
    <lineage>
        <taxon>Eukaryota</taxon>
        <taxon>Viridiplantae</taxon>
        <taxon>Streptophyta</taxon>
        <taxon>Embryophyta</taxon>
        <taxon>Tracheophyta</taxon>
        <taxon>Spermatophyta</taxon>
        <taxon>Magnoliopsida</taxon>
        <taxon>eudicotyledons</taxon>
        <taxon>Gunneridae</taxon>
        <taxon>Pentapetalae</taxon>
        <taxon>rosids</taxon>
        <taxon>fabids</taxon>
        <taxon>Rosales</taxon>
        <taxon>Rosaceae</taxon>
        <taxon>Rosoideae</taxon>
        <taxon>Rosoideae incertae sedis</taxon>
        <taxon>Rubus</taxon>
    </lineage>
</organism>
<evidence type="ECO:0000256" key="1">
    <source>
        <dbReference type="ARBA" id="ARBA00022679"/>
    </source>
</evidence>
<dbReference type="Pfam" id="PF02458">
    <property type="entry name" value="Transferase"/>
    <property type="match status" value="1"/>
</dbReference>
<protein>
    <submittedName>
        <fullName evidence="2">Uncharacterized protein</fullName>
    </submittedName>
</protein>
<dbReference type="InterPro" id="IPR051283">
    <property type="entry name" value="Sec_Metabolite_Acyltrans"/>
</dbReference>
<dbReference type="AlphaFoldDB" id="A0AAW1X0Z9"/>
<accession>A0AAW1X0Z9</accession>
<dbReference type="Gene3D" id="3.30.559.10">
    <property type="entry name" value="Chloramphenicol acetyltransferase-like domain"/>
    <property type="match status" value="2"/>
</dbReference>
<dbReference type="PANTHER" id="PTHR31896">
    <property type="entry name" value="FAMILY REGULATORY PROTEIN, PUTATIVE (AFU_ORTHOLOGUE AFUA_3G14730)-RELATED"/>
    <property type="match status" value="1"/>
</dbReference>
<dbReference type="EMBL" id="JBEDUW010000005">
    <property type="protein sequence ID" value="KAK9929995.1"/>
    <property type="molecule type" value="Genomic_DNA"/>
</dbReference>
<proteinExistence type="predicted"/>